<dbReference type="OMA" id="GCCVGQT"/>
<dbReference type="Proteomes" id="UP000008153">
    <property type="component" value="Chromosome 26"/>
</dbReference>
<proteinExistence type="predicted"/>
<sequence length="261" mass="28581">MLCRGSVKPATPRGATPRLLFLTSASIMQYVTTFCSCIAPLSIATSFTTIAGLKCHANAHKHAIYMSVSAQREGAVAEIARRECALLTRLATTNRRNRVYRHHLFFRRSRHAVQLARKCYNAANPNLQRRNERRQSAALLSAHRALIKAVEHCTAELAANRIDTIALCVAFIGILSRLGCCVGQTILLNGGAALLPSSWPDSYARYLAAAVLAQPSTSPSPPPPSATHRIAPPDNQREKSSSRSYGDIVNQLVKQTARRKR</sequence>
<dbReference type="SMR" id="A4I2A1"/>
<protein>
    <submittedName>
        <fullName evidence="2">Uncharacterized protein</fullName>
    </submittedName>
</protein>
<dbReference type="AlphaFoldDB" id="A4I2A1"/>
<dbReference type="GeneID" id="5069885"/>
<keyword evidence="3" id="KW-1185">Reference proteome</keyword>
<dbReference type="KEGG" id="lif:LINJ_26_1660"/>
<evidence type="ECO:0000256" key="1">
    <source>
        <dbReference type="SAM" id="MobiDB-lite"/>
    </source>
</evidence>
<dbReference type="RefSeq" id="XP_001470512.1">
    <property type="nucleotide sequence ID" value="XM_001470475.1"/>
</dbReference>
<reference evidence="2 3" key="2">
    <citation type="journal article" date="2011" name="Genome Res.">
        <title>Chromosome and gene copy number variation allow major structural change between species and strains of Leishmania.</title>
        <authorList>
            <person name="Rogers M.B."/>
            <person name="Hilley J.D."/>
            <person name="Dickens N.J."/>
            <person name="Wilkes J."/>
            <person name="Bates P.A."/>
            <person name="Depledge D.P."/>
            <person name="Harris D."/>
            <person name="Her Y."/>
            <person name="Herzyk P."/>
            <person name="Imamura H."/>
            <person name="Otto T.D."/>
            <person name="Sanders M."/>
            <person name="Seeger K."/>
            <person name="Dujardin J.C."/>
            <person name="Berriman M."/>
            <person name="Smith D.F."/>
            <person name="Hertz-Fowler C."/>
            <person name="Mottram J.C."/>
        </authorList>
    </citation>
    <scope>NUCLEOTIDE SEQUENCE [LARGE SCALE GENOMIC DNA]</scope>
    <source>
        <strain evidence="2 3">JPCM5</strain>
    </source>
</reference>
<feature type="region of interest" description="Disordered" evidence="1">
    <location>
        <begin position="214"/>
        <end position="247"/>
    </location>
</feature>
<gene>
    <name evidence="2" type="ORF">LINJ_26_1660</name>
</gene>
<evidence type="ECO:0000313" key="2">
    <source>
        <dbReference type="EMBL" id="CAM68889.1"/>
    </source>
</evidence>
<organism evidence="2 3">
    <name type="scientific">Leishmania infantum</name>
    <dbReference type="NCBI Taxonomy" id="5671"/>
    <lineage>
        <taxon>Eukaryota</taxon>
        <taxon>Discoba</taxon>
        <taxon>Euglenozoa</taxon>
        <taxon>Kinetoplastea</taxon>
        <taxon>Metakinetoplastina</taxon>
        <taxon>Trypanosomatida</taxon>
        <taxon>Trypanosomatidae</taxon>
        <taxon>Leishmaniinae</taxon>
        <taxon>Leishmania</taxon>
    </lineage>
</organism>
<dbReference type="VEuPathDB" id="TriTrypDB:LINF_260021800"/>
<dbReference type="EMBL" id="FR796458">
    <property type="protein sequence ID" value="CAM68889.1"/>
    <property type="molecule type" value="Genomic_DNA"/>
</dbReference>
<dbReference type="InParanoid" id="A4I2A1"/>
<name>A4I2A1_LEIIN</name>
<accession>A4I2A1</accession>
<reference evidence="2 3" key="1">
    <citation type="journal article" date="2007" name="Nat. Genet.">
        <title>Comparative genomic analysis of three Leishmania species that cause diverse human disease.</title>
        <authorList>
            <person name="Peacock C.S."/>
            <person name="Seeger K."/>
            <person name="Harris D."/>
            <person name="Murphy L."/>
            <person name="Ruiz J.C."/>
            <person name="Quail M.A."/>
            <person name="Peters N."/>
            <person name="Adlem E."/>
            <person name="Tivey A."/>
            <person name="Aslett M."/>
            <person name="Kerhornou A."/>
            <person name="Ivens A."/>
            <person name="Fraser A."/>
            <person name="Rajandream M.A."/>
            <person name="Carver T."/>
            <person name="Norbertczak H."/>
            <person name="Chillingworth T."/>
            <person name="Hance Z."/>
            <person name="Jagels K."/>
            <person name="Moule S."/>
            <person name="Ormond D."/>
            <person name="Rutter S."/>
            <person name="Squares R."/>
            <person name="Whitehead S."/>
            <person name="Rabbinowitsch E."/>
            <person name="Arrowsmith C."/>
            <person name="White B."/>
            <person name="Thurston S."/>
            <person name="Bringaud F."/>
            <person name="Baldauf S.L."/>
            <person name="Faulconbridge A."/>
            <person name="Jeffares D."/>
            <person name="Depledge D.P."/>
            <person name="Oyola S.O."/>
            <person name="Hilley J.D."/>
            <person name="Brito L.O."/>
            <person name="Tosi L.R."/>
            <person name="Barrell B."/>
            <person name="Cruz A.K."/>
            <person name="Mottram J.C."/>
            <person name="Smith D.F."/>
            <person name="Berriman M."/>
        </authorList>
    </citation>
    <scope>NUCLEOTIDE SEQUENCE [LARGE SCALE GENOMIC DNA]</scope>
    <source>
        <strain evidence="2 3">JPCM5</strain>
    </source>
</reference>
<evidence type="ECO:0000313" key="3">
    <source>
        <dbReference type="Proteomes" id="UP000008153"/>
    </source>
</evidence>